<feature type="chain" id="PRO_5022055027" description="Porin" evidence="1">
    <location>
        <begin position="19"/>
        <end position="394"/>
    </location>
</feature>
<gene>
    <name evidence="2" type="ORF">Pan44_12310</name>
</gene>
<keyword evidence="1" id="KW-0732">Signal</keyword>
<organism evidence="2 3">
    <name type="scientific">Caulifigura coniformis</name>
    <dbReference type="NCBI Taxonomy" id="2527983"/>
    <lineage>
        <taxon>Bacteria</taxon>
        <taxon>Pseudomonadati</taxon>
        <taxon>Planctomycetota</taxon>
        <taxon>Planctomycetia</taxon>
        <taxon>Planctomycetales</taxon>
        <taxon>Planctomycetaceae</taxon>
        <taxon>Caulifigura</taxon>
    </lineage>
</organism>
<evidence type="ECO:0000256" key="1">
    <source>
        <dbReference type="SAM" id="SignalP"/>
    </source>
</evidence>
<dbReference type="EMBL" id="CP036271">
    <property type="protein sequence ID" value="QDT53215.1"/>
    <property type="molecule type" value="Genomic_DNA"/>
</dbReference>
<keyword evidence="3" id="KW-1185">Reference proteome</keyword>
<feature type="signal peptide" evidence="1">
    <location>
        <begin position="1"/>
        <end position="18"/>
    </location>
</feature>
<protein>
    <recommendedName>
        <fullName evidence="4">Porin</fullName>
    </recommendedName>
</protein>
<sequence precursor="true">MLVVLLAGWLVMGGSAQAQLQVEANYLIMKRQDSDSSRFISGPQGVSGADEYGFASGYRFGIVGGYDWFEVEALFAQVDDWTDSQDRVLDAGLSFDDAAANPLVFPGGPANILAFRNALFDAATNGGAVGQDETLEGELLQPGAIARVRSSSRYRDFELNFGTNRTTNWYRFGLGWRNIRLNDRTQFATIGTFDAIDIDDGNVNGEAGNDDNDALSDAALVAAGFSITSGAADGYDAADVVGAGPDTLAVFYGGSADNELNGLQAIAAAQLTESEHFVIEVVGKAGLYHNSVHANTTEMLVGSVNDDSVYTRYYSDQKSTASFAGSLGLQARIPVTDYITFTTGYEGMVLTGIALGGQQFDGIHTDILGNTVYSARANDSTFLHGAKFGLELTF</sequence>
<evidence type="ECO:0000313" key="2">
    <source>
        <dbReference type="EMBL" id="QDT53215.1"/>
    </source>
</evidence>
<dbReference type="OrthoDB" id="211826at2"/>
<dbReference type="Proteomes" id="UP000315700">
    <property type="component" value="Chromosome"/>
</dbReference>
<accession>A0A517SAR5</accession>
<dbReference type="InParanoid" id="A0A517SAR5"/>
<dbReference type="RefSeq" id="WP_145028241.1">
    <property type="nucleotide sequence ID" value="NZ_CP036271.1"/>
</dbReference>
<dbReference type="KEGG" id="ccos:Pan44_12310"/>
<evidence type="ECO:0008006" key="4">
    <source>
        <dbReference type="Google" id="ProtNLM"/>
    </source>
</evidence>
<reference evidence="2 3" key="1">
    <citation type="submission" date="2019-02" db="EMBL/GenBank/DDBJ databases">
        <title>Deep-cultivation of Planctomycetes and their phenomic and genomic characterization uncovers novel biology.</title>
        <authorList>
            <person name="Wiegand S."/>
            <person name="Jogler M."/>
            <person name="Boedeker C."/>
            <person name="Pinto D."/>
            <person name="Vollmers J."/>
            <person name="Rivas-Marin E."/>
            <person name="Kohn T."/>
            <person name="Peeters S.H."/>
            <person name="Heuer A."/>
            <person name="Rast P."/>
            <person name="Oberbeckmann S."/>
            <person name="Bunk B."/>
            <person name="Jeske O."/>
            <person name="Meyerdierks A."/>
            <person name="Storesund J.E."/>
            <person name="Kallscheuer N."/>
            <person name="Luecker S."/>
            <person name="Lage O.M."/>
            <person name="Pohl T."/>
            <person name="Merkel B.J."/>
            <person name="Hornburger P."/>
            <person name="Mueller R.-W."/>
            <person name="Bruemmer F."/>
            <person name="Labrenz M."/>
            <person name="Spormann A.M."/>
            <person name="Op den Camp H."/>
            <person name="Overmann J."/>
            <person name="Amann R."/>
            <person name="Jetten M.S.M."/>
            <person name="Mascher T."/>
            <person name="Medema M.H."/>
            <person name="Devos D.P."/>
            <person name="Kaster A.-K."/>
            <person name="Ovreas L."/>
            <person name="Rohde M."/>
            <person name="Galperin M.Y."/>
            <person name="Jogler C."/>
        </authorList>
    </citation>
    <scope>NUCLEOTIDE SEQUENCE [LARGE SCALE GENOMIC DNA]</scope>
    <source>
        <strain evidence="2 3">Pan44</strain>
    </source>
</reference>
<evidence type="ECO:0000313" key="3">
    <source>
        <dbReference type="Proteomes" id="UP000315700"/>
    </source>
</evidence>
<name>A0A517SAR5_9PLAN</name>
<dbReference type="AlphaFoldDB" id="A0A517SAR5"/>
<proteinExistence type="predicted"/>